<accession>A0A518CZF8</accession>
<evidence type="ECO:0000256" key="2">
    <source>
        <dbReference type="ARBA" id="ARBA00022695"/>
    </source>
</evidence>
<dbReference type="Pfam" id="PF00483">
    <property type="entry name" value="NTP_transferase"/>
    <property type="match status" value="1"/>
</dbReference>
<evidence type="ECO:0000259" key="3">
    <source>
        <dbReference type="Pfam" id="PF00483"/>
    </source>
</evidence>
<dbReference type="PANTHER" id="PTHR43584:SF8">
    <property type="entry name" value="N-ACETYLMURAMATE ALPHA-1-PHOSPHATE URIDYLYLTRANSFERASE"/>
    <property type="match status" value="1"/>
</dbReference>
<dbReference type="SUPFAM" id="SSF53448">
    <property type="entry name" value="Nucleotide-diphospho-sugar transferases"/>
    <property type="match status" value="1"/>
</dbReference>
<protein>
    <submittedName>
        <fullName evidence="4">Glucose-1-phosphate thymidylyltransferase</fullName>
        <ecNumber evidence="4">2.7.7.24</ecNumber>
    </submittedName>
</protein>
<evidence type="ECO:0000313" key="5">
    <source>
        <dbReference type="Proteomes" id="UP000319342"/>
    </source>
</evidence>
<dbReference type="Gene3D" id="3.90.550.10">
    <property type="entry name" value="Spore Coat Polysaccharide Biosynthesis Protein SpsA, Chain A"/>
    <property type="match status" value="1"/>
</dbReference>
<organism evidence="4 5">
    <name type="scientific">Rohdeia mirabilis</name>
    <dbReference type="NCBI Taxonomy" id="2528008"/>
    <lineage>
        <taxon>Bacteria</taxon>
        <taxon>Pseudomonadati</taxon>
        <taxon>Planctomycetota</taxon>
        <taxon>Planctomycetia</taxon>
        <taxon>Planctomycetia incertae sedis</taxon>
        <taxon>Rohdeia</taxon>
    </lineage>
</organism>
<keyword evidence="1 4" id="KW-0808">Transferase</keyword>
<keyword evidence="5" id="KW-1185">Reference proteome</keyword>
<evidence type="ECO:0000313" key="4">
    <source>
        <dbReference type="EMBL" id="QDU84616.1"/>
    </source>
</evidence>
<keyword evidence="2 4" id="KW-0548">Nucleotidyltransferase</keyword>
<sequence>MNSNERSDVVGVILAAGKGTRIRPFSHTFPKPLLPVLDKPLMVWQIESMRAMGVKDITIVIGHLGHEIVTSLGDGSKLGVRLSYVEQESMLGIAHAVAQLERHVDRPFLLFLGDIFFETTNLDSMLEMFRQDGVSGVLAVKPEPDPEALRRNFTVAVGEDGFVSRVVEKPRHPSTNLKGCGLYLFDTTVFDAIRRTPRTALRDEYELTDAIQIFIENGYKLLPAPVVERDLNLSLPADLLDLNLHVMTSRGLDGFTAPGAIVGDGARLERCVVMDGAVVAAGAHLVECLALPGARVPGGEHRRTVFSQDQAVSC</sequence>
<dbReference type="InterPro" id="IPR005835">
    <property type="entry name" value="NTP_transferase_dom"/>
</dbReference>
<dbReference type="OrthoDB" id="9801899at2"/>
<dbReference type="GO" id="GO:0008879">
    <property type="term" value="F:glucose-1-phosphate thymidylyltransferase activity"/>
    <property type="evidence" value="ECO:0007669"/>
    <property type="project" value="UniProtKB-EC"/>
</dbReference>
<dbReference type="EMBL" id="CP036290">
    <property type="protein sequence ID" value="QDU84616.1"/>
    <property type="molecule type" value="Genomic_DNA"/>
</dbReference>
<reference evidence="4 5" key="1">
    <citation type="submission" date="2019-02" db="EMBL/GenBank/DDBJ databases">
        <title>Deep-cultivation of Planctomycetes and their phenomic and genomic characterization uncovers novel biology.</title>
        <authorList>
            <person name="Wiegand S."/>
            <person name="Jogler M."/>
            <person name="Boedeker C."/>
            <person name="Pinto D."/>
            <person name="Vollmers J."/>
            <person name="Rivas-Marin E."/>
            <person name="Kohn T."/>
            <person name="Peeters S.H."/>
            <person name="Heuer A."/>
            <person name="Rast P."/>
            <person name="Oberbeckmann S."/>
            <person name="Bunk B."/>
            <person name="Jeske O."/>
            <person name="Meyerdierks A."/>
            <person name="Storesund J.E."/>
            <person name="Kallscheuer N."/>
            <person name="Luecker S."/>
            <person name="Lage O.M."/>
            <person name="Pohl T."/>
            <person name="Merkel B.J."/>
            <person name="Hornburger P."/>
            <person name="Mueller R.-W."/>
            <person name="Bruemmer F."/>
            <person name="Labrenz M."/>
            <person name="Spormann A.M."/>
            <person name="Op den Camp H."/>
            <person name="Overmann J."/>
            <person name="Amann R."/>
            <person name="Jetten M.S.M."/>
            <person name="Mascher T."/>
            <person name="Medema M.H."/>
            <person name="Devos D.P."/>
            <person name="Kaster A.-K."/>
            <person name="Ovreas L."/>
            <person name="Rohde M."/>
            <person name="Galperin M.Y."/>
            <person name="Jogler C."/>
        </authorList>
    </citation>
    <scope>NUCLEOTIDE SEQUENCE [LARGE SCALE GENOMIC DNA]</scope>
    <source>
        <strain evidence="4 5">Pla163</strain>
    </source>
</reference>
<dbReference type="EC" id="2.7.7.24" evidence="4"/>
<dbReference type="InterPro" id="IPR050065">
    <property type="entry name" value="GlmU-like"/>
</dbReference>
<dbReference type="Proteomes" id="UP000319342">
    <property type="component" value="Chromosome"/>
</dbReference>
<evidence type="ECO:0000256" key="1">
    <source>
        <dbReference type="ARBA" id="ARBA00022679"/>
    </source>
</evidence>
<name>A0A518CZF8_9BACT</name>
<gene>
    <name evidence="4" type="primary">rmlA_1</name>
    <name evidence="4" type="ORF">Pla163_17270</name>
</gene>
<dbReference type="InterPro" id="IPR029044">
    <property type="entry name" value="Nucleotide-diphossugar_trans"/>
</dbReference>
<dbReference type="PANTHER" id="PTHR43584">
    <property type="entry name" value="NUCLEOTIDYL TRANSFERASE"/>
    <property type="match status" value="1"/>
</dbReference>
<dbReference type="AlphaFoldDB" id="A0A518CZF8"/>
<dbReference type="RefSeq" id="WP_145186479.1">
    <property type="nucleotide sequence ID" value="NZ_CP036290.1"/>
</dbReference>
<feature type="domain" description="Nucleotidyl transferase" evidence="3">
    <location>
        <begin position="11"/>
        <end position="221"/>
    </location>
</feature>
<proteinExistence type="predicted"/>